<organism evidence="2 3">
    <name type="scientific">Streptomyces inhibens</name>
    <dbReference type="NCBI Taxonomy" id="2293571"/>
    <lineage>
        <taxon>Bacteria</taxon>
        <taxon>Bacillati</taxon>
        <taxon>Actinomycetota</taxon>
        <taxon>Actinomycetes</taxon>
        <taxon>Kitasatosporales</taxon>
        <taxon>Streptomycetaceae</taxon>
        <taxon>Streptomyces</taxon>
    </lineage>
</organism>
<evidence type="ECO:0000256" key="1">
    <source>
        <dbReference type="SAM" id="MobiDB-lite"/>
    </source>
</evidence>
<keyword evidence="3" id="KW-1185">Reference proteome</keyword>
<gene>
    <name evidence="2" type="ORF">DY245_22345</name>
</gene>
<evidence type="ECO:0000313" key="2">
    <source>
        <dbReference type="EMBL" id="REK88247.1"/>
    </source>
</evidence>
<comment type="caution">
    <text evidence="2">The sequence shown here is derived from an EMBL/GenBank/DDBJ whole genome shotgun (WGS) entry which is preliminary data.</text>
</comment>
<dbReference type="Proteomes" id="UP000262477">
    <property type="component" value="Unassembled WGS sequence"/>
</dbReference>
<evidence type="ECO:0000313" key="3">
    <source>
        <dbReference type="Proteomes" id="UP000262477"/>
    </source>
</evidence>
<dbReference type="AlphaFoldDB" id="A0A371Q0H0"/>
<reference evidence="2 3" key="1">
    <citation type="submission" date="2018-08" db="EMBL/GenBank/DDBJ databases">
        <title>Streptomyces NEAU-D10 sp. nov., a novel Actinomycete isolated from soil.</title>
        <authorList>
            <person name="Jin L."/>
        </authorList>
    </citation>
    <scope>NUCLEOTIDE SEQUENCE [LARGE SCALE GENOMIC DNA]</scope>
    <source>
        <strain evidence="2 3">NEAU-D10</strain>
    </source>
</reference>
<proteinExistence type="predicted"/>
<protein>
    <submittedName>
        <fullName evidence="2">Uncharacterized protein</fullName>
    </submittedName>
</protein>
<sequence length="78" mass="8277">MPGDDPCVAEETGADADDARAWDERLGWAFGLIADHPATRSAARAGRRPRPDRVRGSGPTAHPALWRPGATSRSAPCD</sequence>
<name>A0A371Q0H0_STRIH</name>
<accession>A0A371Q0H0</accession>
<dbReference type="EMBL" id="QUAC01000177">
    <property type="protein sequence ID" value="REK88247.1"/>
    <property type="molecule type" value="Genomic_DNA"/>
</dbReference>
<feature type="region of interest" description="Disordered" evidence="1">
    <location>
        <begin position="35"/>
        <end position="78"/>
    </location>
</feature>